<reference evidence="3 4" key="1">
    <citation type="journal article" date="2015" name="Proc. Natl. Acad. Sci. U.S.A.">
        <title>The resurrection genome of Boea hygrometrica: A blueprint for survival of dehydration.</title>
        <authorList>
            <person name="Xiao L."/>
            <person name="Yang G."/>
            <person name="Zhang L."/>
            <person name="Yang X."/>
            <person name="Zhao S."/>
            <person name="Ji Z."/>
            <person name="Zhou Q."/>
            <person name="Hu M."/>
            <person name="Wang Y."/>
            <person name="Chen M."/>
            <person name="Xu Y."/>
            <person name="Jin H."/>
            <person name="Xiao X."/>
            <person name="Hu G."/>
            <person name="Bao F."/>
            <person name="Hu Y."/>
            <person name="Wan P."/>
            <person name="Li L."/>
            <person name="Deng X."/>
            <person name="Kuang T."/>
            <person name="Xiang C."/>
            <person name="Zhu J.K."/>
            <person name="Oliver M.J."/>
            <person name="He Y."/>
        </authorList>
    </citation>
    <scope>NUCLEOTIDE SEQUENCE [LARGE SCALE GENOMIC DNA]</scope>
    <source>
        <strain evidence="4">cv. XS01</strain>
    </source>
</reference>
<evidence type="ECO:0000256" key="2">
    <source>
        <dbReference type="SAM" id="SignalP"/>
    </source>
</evidence>
<dbReference type="Proteomes" id="UP000250235">
    <property type="component" value="Unassembled WGS sequence"/>
</dbReference>
<proteinExistence type="predicted"/>
<feature type="signal peptide" evidence="2">
    <location>
        <begin position="1"/>
        <end position="23"/>
    </location>
</feature>
<sequence>MSFSNLNSSFILLFLLEGKGVTFRENYLHCLHSWLAETVTERLERSFRNGNEAYDAKFQVITGAAMARRDCGSERRENSGTVRKRRNDQNINDVLPSRHSLWY</sequence>
<keyword evidence="2" id="KW-0732">Signal</keyword>
<protein>
    <submittedName>
        <fullName evidence="3">Glutamate receptor 2.1-like</fullName>
    </submittedName>
</protein>
<accession>A0A2Z7B832</accession>
<evidence type="ECO:0000313" key="4">
    <source>
        <dbReference type="Proteomes" id="UP000250235"/>
    </source>
</evidence>
<feature type="compositionally biased region" description="Basic and acidic residues" evidence="1">
    <location>
        <begin position="69"/>
        <end position="78"/>
    </location>
</feature>
<feature type="region of interest" description="Disordered" evidence="1">
    <location>
        <begin position="69"/>
        <end position="91"/>
    </location>
</feature>
<keyword evidence="3" id="KW-0675">Receptor</keyword>
<gene>
    <name evidence="3" type="ORF">F511_36467</name>
</gene>
<dbReference type="AlphaFoldDB" id="A0A2Z7B832"/>
<evidence type="ECO:0000256" key="1">
    <source>
        <dbReference type="SAM" id="MobiDB-lite"/>
    </source>
</evidence>
<dbReference type="EMBL" id="KV008310">
    <property type="protein sequence ID" value="KZV30343.1"/>
    <property type="molecule type" value="Genomic_DNA"/>
</dbReference>
<evidence type="ECO:0000313" key="3">
    <source>
        <dbReference type="EMBL" id="KZV30343.1"/>
    </source>
</evidence>
<name>A0A2Z7B832_9LAMI</name>
<organism evidence="3 4">
    <name type="scientific">Dorcoceras hygrometricum</name>
    <dbReference type="NCBI Taxonomy" id="472368"/>
    <lineage>
        <taxon>Eukaryota</taxon>
        <taxon>Viridiplantae</taxon>
        <taxon>Streptophyta</taxon>
        <taxon>Embryophyta</taxon>
        <taxon>Tracheophyta</taxon>
        <taxon>Spermatophyta</taxon>
        <taxon>Magnoliopsida</taxon>
        <taxon>eudicotyledons</taxon>
        <taxon>Gunneridae</taxon>
        <taxon>Pentapetalae</taxon>
        <taxon>asterids</taxon>
        <taxon>lamiids</taxon>
        <taxon>Lamiales</taxon>
        <taxon>Gesneriaceae</taxon>
        <taxon>Didymocarpoideae</taxon>
        <taxon>Trichosporeae</taxon>
        <taxon>Loxocarpinae</taxon>
        <taxon>Dorcoceras</taxon>
    </lineage>
</organism>
<keyword evidence="4" id="KW-1185">Reference proteome</keyword>
<feature type="chain" id="PRO_5016284522" evidence="2">
    <location>
        <begin position="24"/>
        <end position="103"/>
    </location>
</feature>